<name>A0A0D3R1R4_9RHAB</name>
<dbReference type="KEGG" id="vg:37627464"/>
<evidence type="ECO:0000256" key="8">
    <source>
        <dbReference type="ARBA" id="ARBA00023180"/>
    </source>
</evidence>
<dbReference type="SUPFAM" id="SSF161008">
    <property type="entry name" value="Viral glycoprotein ectodomain-like"/>
    <property type="match status" value="1"/>
</dbReference>
<feature type="domain" description="Spike glycoprotein fusion" evidence="10">
    <location>
        <begin position="70"/>
        <end position="169"/>
    </location>
</feature>
<protein>
    <submittedName>
        <fullName evidence="12">Glycoprotein</fullName>
    </submittedName>
</protein>
<evidence type="ECO:0000259" key="10">
    <source>
        <dbReference type="Pfam" id="PF00974"/>
    </source>
</evidence>
<dbReference type="GeneID" id="37627464"/>
<evidence type="ECO:0000256" key="7">
    <source>
        <dbReference type="ARBA" id="ARBA00023136"/>
    </source>
</evidence>
<keyword evidence="7 9" id="KW-0472">Membrane</keyword>
<feature type="domain" description="Spike glycoprotein G central" evidence="11">
    <location>
        <begin position="267"/>
        <end position="388"/>
    </location>
</feature>
<dbReference type="OrthoDB" id="21147at10239"/>
<sequence length="511" mass="58348">MQKYGFILLALGAIQVTHGNLFYFPVEKDIHWHPINYTSIRCPIRAGDQYPGYSANVQFRVPYSDSSNIINGHSCHKTQWVSECTETWYWTTDVKQYIRVLPVSLNECLEEKEKRGQGKSIAPFFEAPVCQWANTVRKENSFVILNEKRVQLDPYNGNVVDPLFPNGRCSTPVKGCPTIQDNVLWFTTEDPIKGVHMRTINLKYAPPRGDMKELSIWGEGVPVTKMSKSCKMSYANEEGVRFESGLWGIPIPGSDGKFTQWKDNLENCPEGTLLKLPNAHEEISEHQIEIEDLVLSLTCFEMINNFRDTGKISFTDLALLTPDHPGLGNVYRINKGVLEASSAFYQQCKIKPNKNDVICYGGNDFNTENKWKRWVDSGTPGTLSGYNGVYKMGGKIINAHENLMTNRIIDEDILKRDLKTVRHPIEVSVRKNSSHPIYFFDWTGERGNPVEDVFEGLNNFWRKAIEWIAIVSFTFLLCIAIFILFKLLGMFRSNKKDRLAGSGEHEMSLFR</sequence>
<keyword evidence="3" id="KW-0732">Signal</keyword>
<keyword evidence="4" id="KW-0946">Virion</keyword>
<keyword evidence="2 9" id="KW-0812">Transmembrane</keyword>
<accession>A0A0D3R1R4</accession>
<dbReference type="Gene3D" id="2.30.30.640">
    <property type="match status" value="1"/>
</dbReference>
<comment type="subcellular location">
    <subcellularLocation>
        <location evidence="1">Virion membrane</location>
        <topology evidence="1">Single-pass type I membrane protein</topology>
    </subcellularLocation>
</comment>
<dbReference type="Pfam" id="PF00974">
    <property type="entry name" value="Rhabdo_glycop_FD"/>
    <property type="match status" value="1"/>
</dbReference>
<dbReference type="Pfam" id="PF24833">
    <property type="entry name" value="Rhabdo_glycop_CD"/>
    <property type="match status" value="1"/>
</dbReference>
<keyword evidence="6 9" id="KW-1133">Transmembrane helix</keyword>
<evidence type="ECO:0000256" key="5">
    <source>
        <dbReference type="ARBA" id="ARBA00022879"/>
    </source>
</evidence>
<keyword evidence="13" id="KW-1185">Reference proteome</keyword>
<evidence type="ECO:0000256" key="6">
    <source>
        <dbReference type="ARBA" id="ARBA00022989"/>
    </source>
</evidence>
<dbReference type="InterPro" id="IPR001903">
    <property type="entry name" value="Rhabdo_glycop_FD"/>
</dbReference>
<evidence type="ECO:0000256" key="4">
    <source>
        <dbReference type="ARBA" id="ARBA00022844"/>
    </source>
</evidence>
<reference evidence="12 13" key="1">
    <citation type="journal article" date="2015" name="PLoS Pathog.">
        <title>Evolution of genome size and complexity in the rhabdoviridae.</title>
        <authorList>
            <person name="Walker P.J."/>
            <person name="Firth C."/>
            <person name="Widen S.G."/>
            <person name="Blasdell K.R."/>
            <person name="Guzman H."/>
            <person name="Wood T.G."/>
            <person name="Paradkar P.N."/>
            <person name="Holmes E.C."/>
            <person name="Tesh R.B."/>
            <person name="Vasilakis N."/>
        </authorList>
    </citation>
    <scope>NUCLEOTIDE SEQUENCE [LARGE SCALE GENOMIC DNA]</scope>
    <source>
        <strain evidence="12 13">BeAn42217</strain>
    </source>
</reference>
<evidence type="ECO:0000313" key="12">
    <source>
        <dbReference type="EMBL" id="AJR28410.1"/>
    </source>
</evidence>
<evidence type="ECO:0000256" key="3">
    <source>
        <dbReference type="ARBA" id="ARBA00022729"/>
    </source>
</evidence>
<proteinExistence type="predicted"/>
<dbReference type="InterPro" id="IPR055447">
    <property type="entry name" value="Rhabdo_glycop_CD"/>
</dbReference>
<evidence type="ECO:0000256" key="9">
    <source>
        <dbReference type="SAM" id="Phobius"/>
    </source>
</evidence>
<evidence type="ECO:0000259" key="11">
    <source>
        <dbReference type="Pfam" id="PF24833"/>
    </source>
</evidence>
<dbReference type="Proteomes" id="UP000204023">
    <property type="component" value="Segment"/>
</dbReference>
<evidence type="ECO:0000256" key="2">
    <source>
        <dbReference type="ARBA" id="ARBA00022692"/>
    </source>
</evidence>
<organism evidence="12 13">
    <name type="scientific">Chaco virus</name>
    <dbReference type="NCBI Taxonomy" id="1158189"/>
    <lineage>
        <taxon>Viruses</taxon>
        <taxon>Riboviria</taxon>
        <taxon>Orthornavirae</taxon>
        <taxon>Negarnaviricota</taxon>
        <taxon>Haploviricotina</taxon>
        <taxon>Monjiviricetes</taxon>
        <taxon>Mononegavirales</taxon>
        <taxon>Rhabdoviridae</taxon>
        <taxon>Alpharhabdovirinae</taxon>
        <taxon>Sripuvirus</taxon>
        <taxon>Sripuvirus chaco</taxon>
    </lineage>
</organism>
<dbReference type="RefSeq" id="YP_009362272.1">
    <property type="nucleotide sequence ID" value="NC_034550.1"/>
</dbReference>
<evidence type="ECO:0000313" key="13">
    <source>
        <dbReference type="Proteomes" id="UP000204023"/>
    </source>
</evidence>
<dbReference type="GO" id="GO:0019031">
    <property type="term" value="C:viral envelope"/>
    <property type="evidence" value="ECO:0007669"/>
    <property type="project" value="UniProtKB-KW"/>
</dbReference>
<dbReference type="EMBL" id="KM205000">
    <property type="protein sequence ID" value="AJR28410.1"/>
    <property type="molecule type" value="Viral_cRNA"/>
</dbReference>
<feature type="transmembrane region" description="Helical" evidence="9">
    <location>
        <begin position="467"/>
        <end position="488"/>
    </location>
</feature>
<keyword evidence="5" id="KW-0261">Viral envelope protein</keyword>
<evidence type="ECO:0000256" key="1">
    <source>
        <dbReference type="ARBA" id="ARBA00004563"/>
    </source>
</evidence>
<dbReference type="Gene3D" id="2.30.29.130">
    <property type="match status" value="1"/>
</dbReference>
<keyword evidence="8" id="KW-0325">Glycoprotein</keyword>
<dbReference type="GO" id="GO:0055036">
    <property type="term" value="C:virion membrane"/>
    <property type="evidence" value="ECO:0007669"/>
    <property type="project" value="UniProtKB-SubCell"/>
</dbReference>